<dbReference type="Pfam" id="PF00005">
    <property type="entry name" value="ABC_tran"/>
    <property type="match status" value="1"/>
</dbReference>
<comment type="caution">
    <text evidence="5">The sequence shown here is derived from an EMBL/GenBank/DDBJ whole genome shotgun (WGS) entry which is preliminary data.</text>
</comment>
<name>A0ABW1KMH2_9ACTN</name>
<keyword evidence="3 5" id="KW-0067">ATP-binding</keyword>
<dbReference type="InterPro" id="IPR003593">
    <property type="entry name" value="AAA+_ATPase"/>
</dbReference>
<dbReference type="Gene3D" id="3.40.50.300">
    <property type="entry name" value="P-loop containing nucleotide triphosphate hydrolases"/>
    <property type="match status" value="1"/>
</dbReference>
<evidence type="ECO:0000256" key="1">
    <source>
        <dbReference type="ARBA" id="ARBA00022448"/>
    </source>
</evidence>
<dbReference type="InterPro" id="IPR017871">
    <property type="entry name" value="ABC_transporter-like_CS"/>
</dbReference>
<sequence length="262" mass="27515">MTPPTPTAILVEALSKTFPSGDGGRPVDVLRGITHSIPTGAMTAVVGPSGCGKSTLLFCLAGLERPTTGRITLLGHDLSRLRPRAVARLYRDRIGFVFQTYNLIPSLSARENVVLPHRLAGRPVDLAAADTLLAEMGLDGRHRVCASRLSSGEQQRVALARVLATNPALVFADEPTGALDTHTAAVVLGRLRTLADGARTVVMVTHDLDAASLADHVLVMRDGLLTARLTRPTADSIRQVIAARAPLAVRSQAAVPAPGGAE</sequence>
<evidence type="ECO:0000256" key="3">
    <source>
        <dbReference type="ARBA" id="ARBA00022840"/>
    </source>
</evidence>
<proteinExistence type="predicted"/>
<reference evidence="6" key="1">
    <citation type="journal article" date="2019" name="Int. J. Syst. Evol. Microbiol.">
        <title>The Global Catalogue of Microorganisms (GCM) 10K type strain sequencing project: providing services to taxonomists for standard genome sequencing and annotation.</title>
        <authorList>
            <consortium name="The Broad Institute Genomics Platform"/>
            <consortium name="The Broad Institute Genome Sequencing Center for Infectious Disease"/>
            <person name="Wu L."/>
            <person name="Ma J."/>
        </authorList>
    </citation>
    <scope>NUCLEOTIDE SEQUENCE [LARGE SCALE GENOMIC DNA]</scope>
    <source>
        <strain evidence="6">ZS-35-S2</strain>
    </source>
</reference>
<accession>A0ABW1KMH2</accession>
<evidence type="ECO:0000259" key="4">
    <source>
        <dbReference type="PROSITE" id="PS50893"/>
    </source>
</evidence>
<evidence type="ECO:0000313" key="6">
    <source>
        <dbReference type="Proteomes" id="UP001596203"/>
    </source>
</evidence>
<dbReference type="PANTHER" id="PTHR24220">
    <property type="entry name" value="IMPORT ATP-BINDING PROTEIN"/>
    <property type="match status" value="1"/>
</dbReference>
<dbReference type="PANTHER" id="PTHR24220:SF685">
    <property type="entry name" value="ABC TRANSPORTER RELATED"/>
    <property type="match status" value="1"/>
</dbReference>
<keyword evidence="1" id="KW-0813">Transport</keyword>
<dbReference type="RefSeq" id="WP_377431200.1">
    <property type="nucleotide sequence ID" value="NZ_JBHSPR010000054.1"/>
</dbReference>
<evidence type="ECO:0000256" key="2">
    <source>
        <dbReference type="ARBA" id="ARBA00022741"/>
    </source>
</evidence>
<evidence type="ECO:0000313" key="5">
    <source>
        <dbReference type="EMBL" id="MFC6022093.1"/>
    </source>
</evidence>
<dbReference type="InterPro" id="IPR027417">
    <property type="entry name" value="P-loop_NTPase"/>
</dbReference>
<dbReference type="PROSITE" id="PS50893">
    <property type="entry name" value="ABC_TRANSPORTER_2"/>
    <property type="match status" value="1"/>
</dbReference>
<dbReference type="InterPro" id="IPR017911">
    <property type="entry name" value="MacB-like_ATP-bd"/>
</dbReference>
<dbReference type="SUPFAM" id="SSF52540">
    <property type="entry name" value="P-loop containing nucleoside triphosphate hydrolases"/>
    <property type="match status" value="1"/>
</dbReference>
<dbReference type="EMBL" id="JBHSPR010000054">
    <property type="protein sequence ID" value="MFC6022093.1"/>
    <property type="molecule type" value="Genomic_DNA"/>
</dbReference>
<dbReference type="CDD" id="cd03255">
    <property type="entry name" value="ABC_MJ0796_LolCDE_FtsE"/>
    <property type="match status" value="1"/>
</dbReference>
<dbReference type="SMART" id="SM00382">
    <property type="entry name" value="AAA"/>
    <property type="match status" value="1"/>
</dbReference>
<dbReference type="InterPro" id="IPR015854">
    <property type="entry name" value="ABC_transpr_LolD-like"/>
</dbReference>
<gene>
    <name evidence="5" type="ORF">ACFP2T_38765</name>
</gene>
<feature type="domain" description="ABC transporter" evidence="4">
    <location>
        <begin position="9"/>
        <end position="247"/>
    </location>
</feature>
<dbReference type="PROSITE" id="PS00211">
    <property type="entry name" value="ABC_TRANSPORTER_1"/>
    <property type="match status" value="1"/>
</dbReference>
<keyword evidence="2" id="KW-0547">Nucleotide-binding</keyword>
<protein>
    <submittedName>
        <fullName evidence="5">ABC transporter ATP-binding protein</fullName>
    </submittedName>
</protein>
<dbReference type="Proteomes" id="UP001596203">
    <property type="component" value="Unassembled WGS sequence"/>
</dbReference>
<dbReference type="GO" id="GO:0005524">
    <property type="term" value="F:ATP binding"/>
    <property type="evidence" value="ECO:0007669"/>
    <property type="project" value="UniProtKB-KW"/>
</dbReference>
<dbReference type="InterPro" id="IPR003439">
    <property type="entry name" value="ABC_transporter-like_ATP-bd"/>
</dbReference>
<keyword evidence="6" id="KW-1185">Reference proteome</keyword>
<organism evidence="5 6">
    <name type="scientific">Plantactinospora solaniradicis</name>
    <dbReference type="NCBI Taxonomy" id="1723736"/>
    <lineage>
        <taxon>Bacteria</taxon>
        <taxon>Bacillati</taxon>
        <taxon>Actinomycetota</taxon>
        <taxon>Actinomycetes</taxon>
        <taxon>Micromonosporales</taxon>
        <taxon>Micromonosporaceae</taxon>
        <taxon>Plantactinospora</taxon>
    </lineage>
</organism>